<dbReference type="SUPFAM" id="SSF52374">
    <property type="entry name" value="Nucleotidylyl transferase"/>
    <property type="match status" value="1"/>
</dbReference>
<evidence type="ECO:0000259" key="4">
    <source>
        <dbReference type="PROSITE" id="PS51382"/>
    </source>
</evidence>
<dbReference type="GO" id="GO:0016779">
    <property type="term" value="F:nucleotidyltransferase activity"/>
    <property type="evidence" value="ECO:0007669"/>
    <property type="project" value="UniProtKB-KW"/>
</dbReference>
<keyword evidence="2" id="KW-0548">Nucleotidyltransferase</keyword>
<dbReference type="PANTHER" id="PTHR43793">
    <property type="entry name" value="FAD SYNTHASE"/>
    <property type="match status" value="1"/>
</dbReference>
<reference evidence="5" key="1">
    <citation type="submission" date="2022-07" db="EMBL/GenBank/DDBJ databases">
        <title>Genome analysis of Parmales, a sister group of diatoms, reveals the evolutionary specialization of diatoms from phago-mixotrophs to photoautotrophs.</title>
        <authorList>
            <person name="Ban H."/>
            <person name="Sato S."/>
            <person name="Yoshikawa S."/>
            <person name="Kazumasa Y."/>
            <person name="Nakamura Y."/>
            <person name="Ichinomiya M."/>
            <person name="Saitoh K."/>
            <person name="Sato N."/>
            <person name="Blanc-Mathieu R."/>
            <person name="Endo H."/>
            <person name="Kuwata A."/>
            <person name="Ogata H."/>
        </authorList>
    </citation>
    <scope>NUCLEOTIDE SEQUENCE</scope>
</reference>
<dbReference type="EMBL" id="BRXZ01001719">
    <property type="protein sequence ID" value="GMH77271.1"/>
    <property type="molecule type" value="Genomic_DNA"/>
</dbReference>
<feature type="region of interest" description="Disordered" evidence="3">
    <location>
        <begin position="94"/>
        <end position="113"/>
    </location>
</feature>
<dbReference type="NCBIfam" id="TIGR00125">
    <property type="entry name" value="cyt_tran_rel"/>
    <property type="match status" value="1"/>
</dbReference>
<feature type="region of interest" description="Disordered" evidence="3">
    <location>
        <begin position="131"/>
        <end position="174"/>
    </location>
</feature>
<dbReference type="Pfam" id="PF03105">
    <property type="entry name" value="SPX"/>
    <property type="match status" value="1"/>
</dbReference>
<evidence type="ECO:0000256" key="1">
    <source>
        <dbReference type="ARBA" id="ARBA00022679"/>
    </source>
</evidence>
<keyword evidence="1" id="KW-0808">Transferase</keyword>
<evidence type="ECO:0000256" key="3">
    <source>
        <dbReference type="SAM" id="MobiDB-lite"/>
    </source>
</evidence>
<feature type="domain" description="SPX" evidence="4">
    <location>
        <begin position="1"/>
        <end position="245"/>
    </location>
</feature>
<dbReference type="PROSITE" id="PS51382">
    <property type="entry name" value="SPX"/>
    <property type="match status" value="1"/>
</dbReference>
<evidence type="ECO:0000313" key="5">
    <source>
        <dbReference type="EMBL" id="GMH77271.1"/>
    </source>
</evidence>
<sequence>MKFNKTLAANVQTEWKFYAIDYKRLKQSLKGKKCGARDPSLPPLPPTVAGGASFDVILDECADRLLKFYLSKEAEVLKYEETLLERLNKLEVSEGTSSLSRRTSRTGLSGMASHPSDLSLAAVTLAATKEALSEHTMSSSSEDEEDPTDISSSPSEESPSCSSPVSSPGNGGGLTRSVSLKDLCRQTADNEHFKDYIYSIKSLRTFERELTLLLDFTSLNHTGFRKILKKQDKVMGTATQEQKLAEIERKLPFLVDGGAIKPLHSKVLKMIEATVALKPLLPSGWSDRKVYTIGCFDLFHRGHANVLMSLREFGHFIVAGIHDDESYFKLKKKYPIDNLEKRMANVKPFVDMIYVIPSTDPLPYIKNAVSAQDIDAGLCCYARGDDMLNFPSRDWVESVMPVHFLPRTEGCSSSLIRTIYHATDSATREKAAFAKTRYDGKPVDENGDVIKTTG</sequence>
<dbReference type="InterPro" id="IPR004821">
    <property type="entry name" value="Cyt_trans-like"/>
</dbReference>
<organism evidence="5 6">
    <name type="scientific">Triparma retinervis</name>
    <dbReference type="NCBI Taxonomy" id="2557542"/>
    <lineage>
        <taxon>Eukaryota</taxon>
        <taxon>Sar</taxon>
        <taxon>Stramenopiles</taxon>
        <taxon>Ochrophyta</taxon>
        <taxon>Bolidophyceae</taxon>
        <taxon>Parmales</taxon>
        <taxon>Triparmaceae</taxon>
        <taxon>Triparma</taxon>
    </lineage>
</organism>
<dbReference type="InterPro" id="IPR050385">
    <property type="entry name" value="Archaeal_FAD_synthase"/>
</dbReference>
<accession>A0A9W7AQD9</accession>
<dbReference type="Proteomes" id="UP001165082">
    <property type="component" value="Unassembled WGS sequence"/>
</dbReference>
<dbReference type="Pfam" id="PF01467">
    <property type="entry name" value="CTP_transf_like"/>
    <property type="match status" value="1"/>
</dbReference>
<comment type="caution">
    <text evidence="5">The sequence shown here is derived from an EMBL/GenBank/DDBJ whole genome shotgun (WGS) entry which is preliminary data.</text>
</comment>
<dbReference type="PANTHER" id="PTHR43793:SF1">
    <property type="entry name" value="FAD SYNTHASE"/>
    <property type="match status" value="1"/>
</dbReference>
<proteinExistence type="predicted"/>
<dbReference type="InterPro" id="IPR004331">
    <property type="entry name" value="SPX_dom"/>
</dbReference>
<dbReference type="Gene3D" id="3.40.50.620">
    <property type="entry name" value="HUPs"/>
    <property type="match status" value="1"/>
</dbReference>
<dbReference type="AlphaFoldDB" id="A0A9W7AQD9"/>
<evidence type="ECO:0000313" key="6">
    <source>
        <dbReference type="Proteomes" id="UP001165082"/>
    </source>
</evidence>
<feature type="compositionally biased region" description="Low complexity" evidence="3">
    <location>
        <begin position="95"/>
        <end position="110"/>
    </location>
</feature>
<gene>
    <name evidence="5" type="ORF">TrRE_jg7669</name>
</gene>
<dbReference type="InterPro" id="IPR014729">
    <property type="entry name" value="Rossmann-like_a/b/a_fold"/>
</dbReference>
<name>A0A9W7AQD9_9STRA</name>
<feature type="compositionally biased region" description="Low complexity" evidence="3">
    <location>
        <begin position="149"/>
        <end position="168"/>
    </location>
</feature>
<evidence type="ECO:0000256" key="2">
    <source>
        <dbReference type="ARBA" id="ARBA00022695"/>
    </source>
</evidence>
<protein>
    <recommendedName>
        <fullName evidence="4">SPX domain-containing protein</fullName>
    </recommendedName>
</protein>
<keyword evidence="6" id="KW-1185">Reference proteome</keyword>
<dbReference type="OrthoDB" id="40021at2759"/>